<evidence type="ECO:0000256" key="2">
    <source>
        <dbReference type="ARBA" id="ARBA00022553"/>
    </source>
</evidence>
<accession>A0A842HPZ9</accession>
<dbReference type="InterPro" id="IPR023213">
    <property type="entry name" value="CAT-like_dom_sf"/>
</dbReference>
<dbReference type="InterPro" id="IPR025110">
    <property type="entry name" value="AMP-bd_C"/>
</dbReference>
<organism evidence="5 6">
    <name type="scientific">Pusillimonas minor</name>
    <dbReference type="NCBI Taxonomy" id="2697024"/>
    <lineage>
        <taxon>Bacteria</taxon>
        <taxon>Pseudomonadati</taxon>
        <taxon>Pseudomonadota</taxon>
        <taxon>Betaproteobacteria</taxon>
        <taxon>Burkholderiales</taxon>
        <taxon>Alcaligenaceae</taxon>
        <taxon>Pusillimonas</taxon>
    </lineage>
</organism>
<dbReference type="SUPFAM" id="SSF47336">
    <property type="entry name" value="ACP-like"/>
    <property type="match status" value="2"/>
</dbReference>
<dbReference type="SUPFAM" id="SSF52777">
    <property type="entry name" value="CoA-dependent acyltransferases"/>
    <property type="match status" value="4"/>
</dbReference>
<dbReference type="GO" id="GO:0044550">
    <property type="term" value="P:secondary metabolite biosynthetic process"/>
    <property type="evidence" value="ECO:0007669"/>
    <property type="project" value="TreeGrafter"/>
</dbReference>
<keyword evidence="6" id="KW-1185">Reference proteome</keyword>
<dbReference type="GO" id="GO:0043041">
    <property type="term" value="P:amino acid activation for nonribosomal peptide biosynthetic process"/>
    <property type="evidence" value="ECO:0007669"/>
    <property type="project" value="TreeGrafter"/>
</dbReference>
<dbReference type="EMBL" id="JACJUU010000002">
    <property type="protein sequence ID" value="MBC2768955.1"/>
    <property type="molecule type" value="Genomic_DNA"/>
</dbReference>
<dbReference type="SMART" id="SM00823">
    <property type="entry name" value="PKS_PP"/>
    <property type="match status" value="2"/>
</dbReference>
<dbReference type="GO" id="GO:0031177">
    <property type="term" value="F:phosphopantetheine binding"/>
    <property type="evidence" value="ECO:0007669"/>
    <property type="project" value="InterPro"/>
</dbReference>
<dbReference type="Proteomes" id="UP000545386">
    <property type="component" value="Unassembled WGS sequence"/>
</dbReference>
<proteinExistence type="predicted"/>
<feature type="region of interest" description="Disordered" evidence="3">
    <location>
        <begin position="1053"/>
        <end position="1081"/>
    </location>
</feature>
<dbReference type="InterPro" id="IPR001242">
    <property type="entry name" value="Condensation_dom"/>
</dbReference>
<evidence type="ECO:0000313" key="5">
    <source>
        <dbReference type="EMBL" id="MBC2768955.1"/>
    </source>
</evidence>
<dbReference type="InterPro" id="IPR020845">
    <property type="entry name" value="AMP-binding_CS"/>
</dbReference>
<dbReference type="Gene3D" id="3.30.559.30">
    <property type="entry name" value="Nonribosomal peptide synthetase, condensation domain"/>
    <property type="match status" value="2"/>
</dbReference>
<evidence type="ECO:0000256" key="1">
    <source>
        <dbReference type="ARBA" id="ARBA00022450"/>
    </source>
</evidence>
<keyword evidence="1" id="KW-0596">Phosphopantetheine</keyword>
<dbReference type="InterPro" id="IPR042099">
    <property type="entry name" value="ANL_N_sf"/>
</dbReference>
<dbReference type="Gene3D" id="3.30.300.30">
    <property type="match status" value="2"/>
</dbReference>
<dbReference type="CDD" id="cd05930">
    <property type="entry name" value="A_NRPS"/>
    <property type="match status" value="2"/>
</dbReference>
<dbReference type="PROSITE" id="PS00455">
    <property type="entry name" value="AMP_BINDING"/>
    <property type="match status" value="2"/>
</dbReference>
<dbReference type="Gene3D" id="3.30.559.10">
    <property type="entry name" value="Chloramphenicol acetyltransferase-like domain"/>
    <property type="match status" value="2"/>
</dbReference>
<feature type="region of interest" description="Disordered" evidence="3">
    <location>
        <begin position="2032"/>
        <end position="2051"/>
    </location>
</feature>
<dbReference type="InterPro" id="IPR045851">
    <property type="entry name" value="AMP-bd_C_sf"/>
</dbReference>
<dbReference type="Pfam" id="PF00550">
    <property type="entry name" value="PP-binding"/>
    <property type="match status" value="2"/>
</dbReference>
<evidence type="ECO:0000259" key="4">
    <source>
        <dbReference type="PROSITE" id="PS50075"/>
    </source>
</evidence>
<feature type="domain" description="Carrier" evidence="4">
    <location>
        <begin position="976"/>
        <end position="1051"/>
    </location>
</feature>
<dbReference type="Pfam" id="PF00501">
    <property type="entry name" value="AMP-binding"/>
    <property type="match status" value="2"/>
</dbReference>
<feature type="domain" description="Carrier" evidence="4">
    <location>
        <begin position="2055"/>
        <end position="2130"/>
    </location>
</feature>
<dbReference type="PROSITE" id="PS50075">
    <property type="entry name" value="CARRIER"/>
    <property type="match status" value="2"/>
</dbReference>
<reference evidence="5 6" key="1">
    <citation type="submission" date="2020-08" db="EMBL/GenBank/DDBJ databases">
        <title>Paraeoetvoesia sp. YC-7-48 draft genome sequence.</title>
        <authorList>
            <person name="Yao L."/>
        </authorList>
    </citation>
    <scope>NUCLEOTIDE SEQUENCE [LARGE SCALE GENOMIC DNA]</scope>
    <source>
        <strain evidence="6">YC-7-48</strain>
    </source>
</reference>
<dbReference type="RefSeq" id="WP_185778768.1">
    <property type="nucleotide sequence ID" value="NZ_JACJUU010000002.1"/>
</dbReference>
<dbReference type="GO" id="GO:0005737">
    <property type="term" value="C:cytoplasm"/>
    <property type="evidence" value="ECO:0007669"/>
    <property type="project" value="TreeGrafter"/>
</dbReference>
<dbReference type="InterPro" id="IPR036736">
    <property type="entry name" value="ACP-like_sf"/>
</dbReference>
<evidence type="ECO:0000256" key="3">
    <source>
        <dbReference type="SAM" id="MobiDB-lite"/>
    </source>
</evidence>
<dbReference type="PANTHER" id="PTHR45527:SF1">
    <property type="entry name" value="FATTY ACID SYNTHASE"/>
    <property type="match status" value="1"/>
</dbReference>
<dbReference type="SUPFAM" id="SSF56801">
    <property type="entry name" value="Acetyl-CoA synthetase-like"/>
    <property type="match status" value="2"/>
</dbReference>
<dbReference type="Pfam" id="PF00668">
    <property type="entry name" value="Condensation"/>
    <property type="match status" value="2"/>
</dbReference>
<dbReference type="Gene3D" id="3.40.50.12780">
    <property type="entry name" value="N-terminal domain of ligase-like"/>
    <property type="match status" value="2"/>
</dbReference>
<dbReference type="InterPro" id="IPR020806">
    <property type="entry name" value="PKS_PP-bd"/>
</dbReference>
<protein>
    <submittedName>
        <fullName evidence="5">AMP-binding protein</fullName>
    </submittedName>
</protein>
<sequence>MKQLSSQNHQALQALLQKKGLIKQADTQARPDGATPWVAADPVQRMWLQESLEGNPLVNCLGLHLRFSQPCTVAQLHNAVQAMVLRHEALRTRHEPRNGVIYAQVITPAQVTFELGPPLLAPSPSELRGIMSSQGLSIDLNDNWRILPILEGEQCHGLVWLMHHAICDWFGIQTLANELMQQVQGISSATQPPLQPRDFSPAARPAKAEETQALQAYWRERLQEAPAYFQAPVTLFGHTGETPYDAFRATLNAEQANQLRSTCHQFKTTPYFFFLTALACVLLRLSRQPEVVIATTLTNRNRPGADSVVGCLSDLVPLRCNPDPHLTFPDALHALQQQVAQDLAHASLGFAHIVETVKPERQPGKPPLAQIMFNVLPRLDVTLAQASPLPMAAARTDLVIEIIENDGFDAVFECRSGQFPAGFAQILAQAWSTLVHWALQPQHQKAPVDTCALITKQHTAAWALSNNTAATVFDDFMQQAVAKPAQTALIDGERTIDYAGLVSQVDALAMHMANHPSFYSGCKVALWLPRSSDLVTAVLACLKVGGIMILLDPAHPAHRQQHILSVARPALIIATPDNLPPATDVAIIHPSTPSAAPGPVAAPSRAATVVPTAFIAFTSGSTGTPKGVVCTQSALLNRLVWYRQTFPAKPHDIACLKTSPGFVDVFAEMLGALCAGIPLAIASDDVATDPVALASLIDQHRVTRLVAVPTLLRAMLDHVENIDIKLRHLRLCTSSGESLHPTLASQLLDRLPDCRLINIYGSSEVTADASWAEIRQPVGARCDIGEPLPGMAMAIVDSTGHAVPDGFPGELAISGTGLAEGYLNAPELTRQRFFALPAFGGQRAFLSGDSAIKIPQGPTVLLGRQDRQFKLEGVRIDALEIETALNAHPGVDTCRVVLIDTADRPWLAAALVGPAPLDQAQLRVWLQSRLPRAAIPTRFMWLDTLPAGPTGKTDDAHIARLALEAQPTEGEASHEAPQDDIERMLAQQWSNVLGHTIAHRHAHFFDQGGTSLKAIMAMNALQRVTGVAAQARWLFETPTLSGIAERLHQLGLPHQPGFNAPTQAKALPQPQPQPQPASAPQRAPLTFNQQWLVREYVANPGRTAYNLAIAHRLDDVPDVDVLMGTLQKLSDRHAALRTRLVLELGQWSQVTLPAGTGLPVAVRHDPAMNDTAARTYRDQLAQTAFSLPDEPLIRVEICTAANNTLYLFMVAHHAMVDGWSSERLTRDLAEIYLTLANHDNPPEGTPAGIDDVAREQLALMPQISSKLADYRDYLAAAACPRCPPVARGATRGGPLARLTVARLSGTHHASPAQHTTPFIAGLHALTVALQRFNTQNGPVIIGFPEAGRHRPEWENTVGFLANTVLGRFDATAQAASQAQTLDTIRHQFLQALAFQDVPTFWLQDQGWKGLDDDGDELQVMIVPEQDFDWALNIPGLKVECLGQARATQARVDIALIIRTDGDNRTTFDIEYDSRRIPDAFARTLADLLAHLLTEPATATRAEHDDANASLWGGGLRQHLALSGRADAMPVTPQQLNDLITTLAQSRPDLTVASDALGQLTAAQLNTQADQMAEAIRHAYGTPAVVGLCATRSTRWLTTLLALWKSDATVVICDPLWPAERVDFIVNDAGVTLWLDDATLETLSAHPPFTEGVAARQNPAFPDASDTTAPANPVAAMVYTSGSTGKPKGVPVRHDALVRLGQSLAAHYGLAPGSRILQVVAPAFDVALSDIAMAWASGAHLAVLPQHDVMPGSSLNQAIERHAITHMQIPAAVLHATPALPHPSLERVIVGGEICPEPTLLAWAKHRQVDIAYGPTEATVTATLARYRPGMRPGALGTALAGNRLAIVDDAGRPLLFGMPGELLIAGPQVTDGYHGHAQALSATFQKTSVFGTDCRAYRTGDQAWMDHDGQVWILGRKDRQIKIRGQRIDPEEIEISLHAHPAISQAAVAARQDSHNDKQVVAWVVRHTHNVTEDGLRRWLQQRLPAAYLPGRWVFLDALPLNANGKTDWSALPDPTLDASQTIANAEAPVFATSEQKDPAPETSANTPPPQYALDDESDIGDFLEACWQALLERDDIERDRSFFDYGGHSMLTVKLHERLEAAFGLTLPIGEIFGHPTIDEMAAYLHERRNATYGAS</sequence>
<name>A0A842HPZ9_9BURK</name>
<keyword evidence="2" id="KW-0597">Phosphoprotein</keyword>
<dbReference type="InterPro" id="IPR000873">
    <property type="entry name" value="AMP-dep_synth/lig_dom"/>
</dbReference>
<dbReference type="Gene3D" id="1.10.1200.10">
    <property type="entry name" value="ACP-like"/>
    <property type="match status" value="2"/>
</dbReference>
<dbReference type="Pfam" id="PF13193">
    <property type="entry name" value="AMP-binding_C"/>
    <property type="match status" value="1"/>
</dbReference>
<dbReference type="InterPro" id="IPR009081">
    <property type="entry name" value="PP-bd_ACP"/>
</dbReference>
<evidence type="ECO:0000313" key="6">
    <source>
        <dbReference type="Proteomes" id="UP000545386"/>
    </source>
</evidence>
<dbReference type="GO" id="GO:0003824">
    <property type="term" value="F:catalytic activity"/>
    <property type="evidence" value="ECO:0007669"/>
    <property type="project" value="InterPro"/>
</dbReference>
<dbReference type="PANTHER" id="PTHR45527">
    <property type="entry name" value="NONRIBOSOMAL PEPTIDE SYNTHETASE"/>
    <property type="match status" value="1"/>
</dbReference>
<gene>
    <name evidence="5" type="ORF">GTU67_03385</name>
</gene>
<comment type="caution">
    <text evidence="5">The sequence shown here is derived from an EMBL/GenBank/DDBJ whole genome shotgun (WGS) entry which is preliminary data.</text>
</comment>